<dbReference type="PRINTS" id="PR00039">
    <property type="entry name" value="HTHLYSR"/>
</dbReference>
<evidence type="ECO:0000256" key="2">
    <source>
        <dbReference type="ARBA" id="ARBA00023015"/>
    </source>
</evidence>
<keyword evidence="4" id="KW-0804">Transcription</keyword>
<feature type="domain" description="HTH lysR-type" evidence="5">
    <location>
        <begin position="3"/>
        <end position="60"/>
    </location>
</feature>
<evidence type="ECO:0000256" key="3">
    <source>
        <dbReference type="ARBA" id="ARBA00023125"/>
    </source>
</evidence>
<evidence type="ECO:0000259" key="5">
    <source>
        <dbReference type="PROSITE" id="PS50931"/>
    </source>
</evidence>
<evidence type="ECO:0000256" key="4">
    <source>
        <dbReference type="ARBA" id="ARBA00023163"/>
    </source>
</evidence>
<dbReference type="PANTHER" id="PTHR30126:SF94">
    <property type="entry name" value="LYSR FAMILY TRANSCRIPTIONAL REGULATOR"/>
    <property type="match status" value="1"/>
</dbReference>
<dbReference type="PROSITE" id="PS50931">
    <property type="entry name" value="HTH_LYSR"/>
    <property type="match status" value="1"/>
</dbReference>
<keyword evidence="7" id="KW-1185">Reference proteome</keyword>
<dbReference type="InterPro" id="IPR036388">
    <property type="entry name" value="WH-like_DNA-bd_sf"/>
</dbReference>
<dbReference type="Gene3D" id="3.40.190.290">
    <property type="match status" value="1"/>
</dbReference>
<comment type="caution">
    <text evidence="6">The sequence shown here is derived from an EMBL/GenBank/DDBJ whole genome shotgun (WGS) entry which is preliminary data.</text>
</comment>
<dbReference type="SUPFAM" id="SSF53850">
    <property type="entry name" value="Periplasmic binding protein-like II"/>
    <property type="match status" value="1"/>
</dbReference>
<sequence>MHITLRQLQVFLAVARTQSTTQGAKELALSQSAVSSALQELETQLDAKLFERAGKRLILNENSRMLYPYALALLEQGKEIERLFLGGRCTLNLGASSTIGNYLLPALLTRYQQHNPKVQLTLQVANTRDIIQALSNFDVDIGFIEGPCQQADLEACPWLQDELVLFARAGHPLAGKRLSLSQLAEAQWILRESGSGTREVIEHQLLPQLGQLDVMLELGDSEAIKQAVRHSDGISCLSRRVVEEAIAAGLLTELHTALPPLQRTLYLVRHKQKHTSTGLERFLQACQEELGSEPPFPG</sequence>
<dbReference type="GO" id="GO:0003677">
    <property type="term" value="F:DNA binding"/>
    <property type="evidence" value="ECO:0007669"/>
    <property type="project" value="UniProtKB-KW"/>
</dbReference>
<evidence type="ECO:0000256" key="1">
    <source>
        <dbReference type="ARBA" id="ARBA00009437"/>
    </source>
</evidence>
<dbReference type="NCBIfam" id="NF008095">
    <property type="entry name" value="PRK10837.1"/>
    <property type="match status" value="1"/>
</dbReference>
<proteinExistence type="inferred from homology"/>
<evidence type="ECO:0000313" key="7">
    <source>
        <dbReference type="Proteomes" id="UP001501321"/>
    </source>
</evidence>
<reference evidence="7" key="1">
    <citation type="journal article" date="2019" name="Int. J. Syst. Evol. Microbiol.">
        <title>The Global Catalogue of Microorganisms (GCM) 10K type strain sequencing project: providing services to taxonomists for standard genome sequencing and annotation.</title>
        <authorList>
            <consortium name="The Broad Institute Genomics Platform"/>
            <consortium name="The Broad Institute Genome Sequencing Center for Infectious Disease"/>
            <person name="Wu L."/>
            <person name="Ma J."/>
        </authorList>
    </citation>
    <scope>NUCLEOTIDE SEQUENCE [LARGE SCALE GENOMIC DNA]</scope>
    <source>
        <strain evidence="7">JCM 32226</strain>
    </source>
</reference>
<gene>
    <name evidence="6" type="primary">yieE</name>
    <name evidence="6" type="ORF">GCM10023095_13390</name>
</gene>
<dbReference type="Pfam" id="PF00126">
    <property type="entry name" value="HTH_1"/>
    <property type="match status" value="1"/>
</dbReference>
<name>A0ABP8Q3S0_9GAMM</name>
<dbReference type="Proteomes" id="UP001501321">
    <property type="component" value="Unassembled WGS sequence"/>
</dbReference>
<dbReference type="PANTHER" id="PTHR30126">
    <property type="entry name" value="HTH-TYPE TRANSCRIPTIONAL REGULATOR"/>
    <property type="match status" value="1"/>
</dbReference>
<dbReference type="EMBL" id="BAABFC010000009">
    <property type="protein sequence ID" value="GAA4497204.1"/>
    <property type="molecule type" value="Genomic_DNA"/>
</dbReference>
<dbReference type="InterPro" id="IPR005119">
    <property type="entry name" value="LysR_subst-bd"/>
</dbReference>
<dbReference type="InterPro" id="IPR000847">
    <property type="entry name" value="LysR_HTH_N"/>
</dbReference>
<dbReference type="RefSeq" id="WP_345011313.1">
    <property type="nucleotide sequence ID" value="NZ_BAABFC010000009.1"/>
</dbReference>
<dbReference type="SUPFAM" id="SSF46785">
    <property type="entry name" value="Winged helix' DNA-binding domain"/>
    <property type="match status" value="1"/>
</dbReference>
<dbReference type="Gene3D" id="1.10.10.10">
    <property type="entry name" value="Winged helix-like DNA-binding domain superfamily/Winged helix DNA-binding domain"/>
    <property type="match status" value="1"/>
</dbReference>
<protein>
    <submittedName>
        <fullName evidence="6">DNA-binding transcriptional regulator YeiE</fullName>
    </submittedName>
</protein>
<evidence type="ECO:0000313" key="6">
    <source>
        <dbReference type="EMBL" id="GAA4497204.1"/>
    </source>
</evidence>
<dbReference type="InterPro" id="IPR036390">
    <property type="entry name" value="WH_DNA-bd_sf"/>
</dbReference>
<keyword evidence="3 6" id="KW-0238">DNA-binding</keyword>
<accession>A0ABP8Q3S0</accession>
<organism evidence="6 7">
    <name type="scientific">Pseudaeromonas paramecii</name>
    <dbReference type="NCBI Taxonomy" id="2138166"/>
    <lineage>
        <taxon>Bacteria</taxon>
        <taxon>Pseudomonadati</taxon>
        <taxon>Pseudomonadota</taxon>
        <taxon>Gammaproteobacteria</taxon>
        <taxon>Aeromonadales</taxon>
        <taxon>Aeromonadaceae</taxon>
        <taxon>Pseudaeromonas</taxon>
    </lineage>
</organism>
<keyword evidence="2" id="KW-0805">Transcription regulation</keyword>
<comment type="similarity">
    <text evidence="1">Belongs to the LysR transcriptional regulatory family.</text>
</comment>
<dbReference type="Pfam" id="PF03466">
    <property type="entry name" value="LysR_substrate"/>
    <property type="match status" value="1"/>
</dbReference>
<dbReference type="CDD" id="cd08420">
    <property type="entry name" value="PBP2_CysL_like"/>
    <property type="match status" value="1"/>
</dbReference>